<keyword evidence="3" id="KW-1185">Reference proteome</keyword>
<feature type="domain" description="N-acetyltransferase" evidence="1">
    <location>
        <begin position="29"/>
        <end position="203"/>
    </location>
</feature>
<dbReference type="CDD" id="cd04301">
    <property type="entry name" value="NAT_SF"/>
    <property type="match status" value="1"/>
</dbReference>
<accession>W9YRW2</accession>
<sequence>MATFSIRTLPNPAPSHDALLEYSSRLQALRLRSLKQDPSSFISTYENEVDQPQEFWLQRILDPKAIHLVVVRNDPEYDALDKESGGLMKGEWVGFVVIIAPDWDEGENQGHESPPYLMAALYVTSDCRGLGLGKRLVQATLDTVKQAGSVKNVTSRSCITHVRHGNKQALALYQKMGFQAINPNEHTEKEGRTYNVTTLRIDL</sequence>
<name>W9YRW2_9EURO</name>
<dbReference type="RefSeq" id="XP_007734004.1">
    <property type="nucleotide sequence ID" value="XM_007735814.1"/>
</dbReference>
<dbReference type="AlphaFoldDB" id="W9YRW2"/>
<dbReference type="InterPro" id="IPR000182">
    <property type="entry name" value="GNAT_dom"/>
</dbReference>
<proteinExistence type="predicted"/>
<evidence type="ECO:0000313" key="3">
    <source>
        <dbReference type="Proteomes" id="UP000019478"/>
    </source>
</evidence>
<protein>
    <recommendedName>
        <fullName evidence="1">N-acetyltransferase domain-containing protein</fullName>
    </recommendedName>
</protein>
<evidence type="ECO:0000313" key="2">
    <source>
        <dbReference type="EMBL" id="EXJ85019.1"/>
    </source>
</evidence>
<dbReference type="SUPFAM" id="SSF55729">
    <property type="entry name" value="Acyl-CoA N-acyltransferases (Nat)"/>
    <property type="match status" value="1"/>
</dbReference>
<dbReference type="InterPro" id="IPR016181">
    <property type="entry name" value="Acyl_CoA_acyltransferase"/>
</dbReference>
<dbReference type="Pfam" id="PF00583">
    <property type="entry name" value="Acetyltransf_1"/>
    <property type="match status" value="1"/>
</dbReference>
<evidence type="ECO:0000259" key="1">
    <source>
        <dbReference type="PROSITE" id="PS51186"/>
    </source>
</evidence>
<dbReference type="HOGENOM" id="CLU_013985_6_2_1"/>
<reference evidence="2 3" key="1">
    <citation type="submission" date="2013-03" db="EMBL/GenBank/DDBJ databases">
        <title>The Genome Sequence of Capronia epimyces CBS 606.96.</title>
        <authorList>
            <consortium name="The Broad Institute Genomics Platform"/>
            <person name="Cuomo C."/>
            <person name="de Hoog S."/>
            <person name="Gorbushina A."/>
            <person name="Walker B."/>
            <person name="Young S.K."/>
            <person name="Zeng Q."/>
            <person name="Gargeya S."/>
            <person name="Fitzgerald M."/>
            <person name="Haas B."/>
            <person name="Abouelleil A."/>
            <person name="Allen A.W."/>
            <person name="Alvarado L."/>
            <person name="Arachchi H.M."/>
            <person name="Berlin A.M."/>
            <person name="Chapman S.B."/>
            <person name="Gainer-Dewar J."/>
            <person name="Goldberg J."/>
            <person name="Griggs A."/>
            <person name="Gujja S."/>
            <person name="Hansen M."/>
            <person name="Howarth C."/>
            <person name="Imamovic A."/>
            <person name="Ireland A."/>
            <person name="Larimer J."/>
            <person name="McCowan C."/>
            <person name="Murphy C."/>
            <person name="Pearson M."/>
            <person name="Poon T.W."/>
            <person name="Priest M."/>
            <person name="Roberts A."/>
            <person name="Saif S."/>
            <person name="Shea T."/>
            <person name="Sisk P."/>
            <person name="Sykes S."/>
            <person name="Wortman J."/>
            <person name="Nusbaum C."/>
            <person name="Birren B."/>
        </authorList>
    </citation>
    <scope>NUCLEOTIDE SEQUENCE [LARGE SCALE GENOMIC DNA]</scope>
    <source>
        <strain evidence="2 3">CBS 606.96</strain>
    </source>
</reference>
<dbReference type="OrthoDB" id="41532at2759"/>
<dbReference type="eggNOG" id="ENOG502SGYQ">
    <property type="taxonomic scope" value="Eukaryota"/>
</dbReference>
<comment type="caution">
    <text evidence="2">The sequence shown here is derived from an EMBL/GenBank/DDBJ whole genome shotgun (WGS) entry which is preliminary data.</text>
</comment>
<dbReference type="PROSITE" id="PS51186">
    <property type="entry name" value="GNAT"/>
    <property type="match status" value="1"/>
</dbReference>
<dbReference type="Proteomes" id="UP000019478">
    <property type="component" value="Unassembled WGS sequence"/>
</dbReference>
<dbReference type="EMBL" id="AMGY01000004">
    <property type="protein sequence ID" value="EXJ85019.1"/>
    <property type="molecule type" value="Genomic_DNA"/>
</dbReference>
<gene>
    <name evidence="2" type="ORF">A1O3_05694</name>
</gene>
<organism evidence="2 3">
    <name type="scientific">Capronia epimyces CBS 606.96</name>
    <dbReference type="NCBI Taxonomy" id="1182542"/>
    <lineage>
        <taxon>Eukaryota</taxon>
        <taxon>Fungi</taxon>
        <taxon>Dikarya</taxon>
        <taxon>Ascomycota</taxon>
        <taxon>Pezizomycotina</taxon>
        <taxon>Eurotiomycetes</taxon>
        <taxon>Chaetothyriomycetidae</taxon>
        <taxon>Chaetothyriales</taxon>
        <taxon>Herpotrichiellaceae</taxon>
        <taxon>Capronia</taxon>
    </lineage>
</organism>
<dbReference type="InterPro" id="IPR050276">
    <property type="entry name" value="MshD_Acetyltransferase"/>
</dbReference>
<dbReference type="Gene3D" id="3.40.630.30">
    <property type="match status" value="1"/>
</dbReference>
<dbReference type="GO" id="GO:0016747">
    <property type="term" value="F:acyltransferase activity, transferring groups other than amino-acyl groups"/>
    <property type="evidence" value="ECO:0007669"/>
    <property type="project" value="InterPro"/>
</dbReference>
<dbReference type="GeneID" id="19169804"/>
<dbReference type="PANTHER" id="PTHR43617">
    <property type="entry name" value="L-AMINO ACID N-ACETYLTRANSFERASE"/>
    <property type="match status" value="1"/>
</dbReference>